<feature type="compositionally biased region" description="Polar residues" evidence="1">
    <location>
        <begin position="315"/>
        <end position="334"/>
    </location>
</feature>
<feature type="compositionally biased region" description="Low complexity" evidence="1">
    <location>
        <begin position="337"/>
        <end position="349"/>
    </location>
</feature>
<evidence type="ECO:0000256" key="1">
    <source>
        <dbReference type="SAM" id="MobiDB-lite"/>
    </source>
</evidence>
<accession>A0AAN7VUG4</accession>
<evidence type="ECO:0008006" key="4">
    <source>
        <dbReference type="Google" id="ProtNLM"/>
    </source>
</evidence>
<protein>
    <recommendedName>
        <fullName evidence="4">Bromodomain-containing protein 4</fullName>
    </recommendedName>
</protein>
<feature type="compositionally biased region" description="Basic and acidic residues" evidence="1">
    <location>
        <begin position="291"/>
        <end position="303"/>
    </location>
</feature>
<dbReference type="Proteomes" id="UP001329430">
    <property type="component" value="Chromosome 1"/>
</dbReference>
<feature type="region of interest" description="Disordered" evidence="1">
    <location>
        <begin position="384"/>
        <end position="474"/>
    </location>
</feature>
<comment type="caution">
    <text evidence="2">The sequence shown here is derived from an EMBL/GenBank/DDBJ whole genome shotgun (WGS) entry which is preliminary data.</text>
</comment>
<feature type="compositionally biased region" description="Low complexity" evidence="1">
    <location>
        <begin position="439"/>
        <end position="450"/>
    </location>
</feature>
<name>A0AAN7VUG4_9COLE</name>
<feature type="compositionally biased region" description="Basic and acidic residues" evidence="1">
    <location>
        <begin position="451"/>
        <end position="474"/>
    </location>
</feature>
<proteinExistence type="predicted"/>
<reference evidence="2 3" key="1">
    <citation type="journal article" date="2024" name="Insects">
        <title>An Improved Chromosome-Level Genome Assembly of the Firefly Pyrocoelia pectoralis.</title>
        <authorList>
            <person name="Fu X."/>
            <person name="Meyer-Rochow V.B."/>
            <person name="Ballantyne L."/>
            <person name="Zhu X."/>
        </authorList>
    </citation>
    <scope>NUCLEOTIDE SEQUENCE [LARGE SCALE GENOMIC DNA]</scope>
    <source>
        <strain evidence="2">XCY_ONT2</strain>
    </source>
</reference>
<feature type="compositionally biased region" description="Basic and acidic residues" evidence="1">
    <location>
        <begin position="384"/>
        <end position="417"/>
    </location>
</feature>
<sequence length="474" mass="53208">MHVFDLKAPPKPHQPPTPVPVSVENINKPMYNQVPPATVANHIINKSTVMPPVNRKPTNIEPEKISSVPLQPVVPTTIVQEVKIESLPDSPLDKKTLVLSPLPSTYTDPLEQSLANLEHEVKSEPLVGSLNTGISQIPPIVNNSITNINPNTNPIPNLNPSPILNPRPILQPNLVDHKPLINLPNNIMPVNSLIRGLHAPLEHDMTLLPSNMNTTNMIHSTNNGFALKHEYELTTNNNGLSATGGIPMNMSIPSMFDPLPQLNNINVKKDQPLIQPKPIEELTEPAHHVNMTDKKMTPPEQKHPPNFNFKPKPEQNIQNANSWSSLAKTSNSPQNPVPSGNNVTNNSSNTRQQVMDSFKMFQKQAKEKADREKQRLEILEMKRQQKEQAEKERLKLEIEKRKEKEEEDALEKARKAVAEQQQSLPASRIDELRQSPAEGSISPGSQSSGSERTDRERQRLREQERRRREAVNMQ</sequence>
<feature type="region of interest" description="Disordered" evidence="1">
    <location>
        <begin position="291"/>
        <end position="349"/>
    </location>
</feature>
<evidence type="ECO:0000313" key="3">
    <source>
        <dbReference type="Proteomes" id="UP001329430"/>
    </source>
</evidence>
<gene>
    <name evidence="2" type="ORF">RI129_001498</name>
</gene>
<dbReference type="AlphaFoldDB" id="A0AAN7VUG4"/>
<organism evidence="2 3">
    <name type="scientific">Pyrocoelia pectoralis</name>
    <dbReference type="NCBI Taxonomy" id="417401"/>
    <lineage>
        <taxon>Eukaryota</taxon>
        <taxon>Metazoa</taxon>
        <taxon>Ecdysozoa</taxon>
        <taxon>Arthropoda</taxon>
        <taxon>Hexapoda</taxon>
        <taxon>Insecta</taxon>
        <taxon>Pterygota</taxon>
        <taxon>Neoptera</taxon>
        <taxon>Endopterygota</taxon>
        <taxon>Coleoptera</taxon>
        <taxon>Polyphaga</taxon>
        <taxon>Elateriformia</taxon>
        <taxon>Elateroidea</taxon>
        <taxon>Lampyridae</taxon>
        <taxon>Lampyrinae</taxon>
        <taxon>Pyrocoelia</taxon>
    </lineage>
</organism>
<keyword evidence="3" id="KW-1185">Reference proteome</keyword>
<evidence type="ECO:0000313" key="2">
    <source>
        <dbReference type="EMBL" id="KAK5650469.1"/>
    </source>
</evidence>
<dbReference type="EMBL" id="JAVRBK010000001">
    <property type="protein sequence ID" value="KAK5650469.1"/>
    <property type="molecule type" value="Genomic_DNA"/>
</dbReference>